<gene>
    <name evidence="3" type="ORF">OIU77_018236</name>
</gene>
<feature type="transmembrane region" description="Helical" evidence="2">
    <location>
        <begin position="80"/>
        <end position="99"/>
    </location>
</feature>
<dbReference type="PANTHER" id="PTHR24093:SF470">
    <property type="entry name" value="CALCIUM-TRANSPORTING ATPASE 12, PLASMA MEMBRANE-TYPE-LIKE"/>
    <property type="match status" value="1"/>
</dbReference>
<reference evidence="3" key="2">
    <citation type="journal article" date="2023" name="Int. J. Mol. Sci.">
        <title>De Novo Assembly and Annotation of 11 Diverse Shrub Willow (Salix) Genomes Reveals Novel Gene Organization in Sex-Linked Regions.</title>
        <authorList>
            <person name="Hyden B."/>
            <person name="Feng K."/>
            <person name="Yates T.B."/>
            <person name="Jawdy S."/>
            <person name="Cereghino C."/>
            <person name="Smart L.B."/>
            <person name="Muchero W."/>
        </authorList>
    </citation>
    <scope>NUCLEOTIDE SEQUENCE</scope>
    <source>
        <tissue evidence="3">Shoot tip</tissue>
    </source>
</reference>
<reference evidence="3" key="1">
    <citation type="submission" date="2022-10" db="EMBL/GenBank/DDBJ databases">
        <authorList>
            <person name="Hyden B.L."/>
            <person name="Feng K."/>
            <person name="Yates T."/>
            <person name="Jawdy S."/>
            <person name="Smart L.B."/>
            <person name="Muchero W."/>
        </authorList>
    </citation>
    <scope>NUCLEOTIDE SEQUENCE</scope>
    <source>
        <tissue evidence="3">Shoot tip</tissue>
    </source>
</reference>
<evidence type="ECO:0000313" key="3">
    <source>
        <dbReference type="EMBL" id="KAJ6304532.1"/>
    </source>
</evidence>
<keyword evidence="1" id="KW-0460">Magnesium</keyword>
<name>A0ABQ8ZRN8_9ROSI</name>
<dbReference type="Proteomes" id="UP001141253">
    <property type="component" value="Chromosome 16"/>
</dbReference>
<dbReference type="Gene3D" id="1.20.1110.10">
    <property type="entry name" value="Calcium-transporting ATPase, transmembrane domain"/>
    <property type="match status" value="1"/>
</dbReference>
<protein>
    <submittedName>
        <fullName evidence="3">Uncharacterized protein</fullName>
    </submittedName>
</protein>
<accession>A0ABQ8ZRN8</accession>
<dbReference type="PANTHER" id="PTHR24093">
    <property type="entry name" value="CATION TRANSPORTING ATPASE"/>
    <property type="match status" value="1"/>
</dbReference>
<evidence type="ECO:0000313" key="4">
    <source>
        <dbReference type="Proteomes" id="UP001141253"/>
    </source>
</evidence>
<dbReference type="EMBL" id="JAPFFI010000027">
    <property type="protein sequence ID" value="KAJ6304532.1"/>
    <property type="molecule type" value="Genomic_DNA"/>
</dbReference>
<evidence type="ECO:0000256" key="1">
    <source>
        <dbReference type="ARBA" id="ARBA00022842"/>
    </source>
</evidence>
<comment type="caution">
    <text evidence="3">The sequence shown here is derived from an EMBL/GenBank/DDBJ whole genome shotgun (WGS) entry which is preliminary data.</text>
</comment>
<evidence type="ECO:0000256" key="2">
    <source>
        <dbReference type="SAM" id="Phobius"/>
    </source>
</evidence>
<keyword evidence="2" id="KW-0812">Transmembrane</keyword>
<keyword evidence="2" id="KW-1133">Transmembrane helix</keyword>
<keyword evidence="2" id="KW-0472">Membrane</keyword>
<proteinExistence type="predicted"/>
<sequence>MEVNVLRAGKLLKITALDLVIGDIVSLEGDALFRVMVIEGEGNMLVTSMGLNTTLGEMISKASERRLPVQLRKVTNRTEIAGLATSILIMVVLFLRFKLGKEIKDSSMPEFKGQQKTKDVMEFIKRIVWKPNGKIRMNMESLKRSYTISEIKELSHGDEGNGVLVREKEVLTVVLQVVFIEISHDIFGLSRLNGPQWGICFLIGALSCVTDGAVNITWGFIKVKLTRSSSLGGSELP</sequence>
<keyword evidence="4" id="KW-1185">Reference proteome</keyword>
<organism evidence="3 4">
    <name type="scientific">Salix suchowensis</name>
    <dbReference type="NCBI Taxonomy" id="1278906"/>
    <lineage>
        <taxon>Eukaryota</taxon>
        <taxon>Viridiplantae</taxon>
        <taxon>Streptophyta</taxon>
        <taxon>Embryophyta</taxon>
        <taxon>Tracheophyta</taxon>
        <taxon>Spermatophyta</taxon>
        <taxon>Magnoliopsida</taxon>
        <taxon>eudicotyledons</taxon>
        <taxon>Gunneridae</taxon>
        <taxon>Pentapetalae</taxon>
        <taxon>rosids</taxon>
        <taxon>fabids</taxon>
        <taxon>Malpighiales</taxon>
        <taxon>Salicaceae</taxon>
        <taxon>Saliceae</taxon>
        <taxon>Salix</taxon>
    </lineage>
</organism>